<feature type="domain" description="Flagellin C-terminal" evidence="5">
    <location>
        <begin position="213"/>
        <end position="295"/>
    </location>
</feature>
<evidence type="ECO:0000259" key="4">
    <source>
        <dbReference type="Pfam" id="PF00669"/>
    </source>
</evidence>
<dbReference type="RefSeq" id="WP_091117082.1">
    <property type="nucleotide sequence ID" value="NZ_BKAF01000038.1"/>
</dbReference>
<dbReference type="OrthoDB" id="9758307at2"/>
<accession>A0A1I3Q3I6</accession>
<dbReference type="Gene3D" id="1.20.1330.10">
    <property type="entry name" value="f41 fragment of flagellin, N-terminal domain"/>
    <property type="match status" value="1"/>
</dbReference>
<evidence type="ECO:0000313" key="7">
    <source>
        <dbReference type="Proteomes" id="UP000198649"/>
    </source>
</evidence>
<dbReference type="SUPFAM" id="SSF64518">
    <property type="entry name" value="Phase 1 flagellin"/>
    <property type="match status" value="1"/>
</dbReference>
<dbReference type="InterPro" id="IPR001029">
    <property type="entry name" value="Flagellin_N"/>
</dbReference>
<dbReference type="InterPro" id="IPR001492">
    <property type="entry name" value="Flagellin"/>
</dbReference>
<dbReference type="GO" id="GO:0009288">
    <property type="term" value="C:bacterial-type flagellum"/>
    <property type="evidence" value="ECO:0007669"/>
    <property type="project" value="UniProtKB-SubCell"/>
</dbReference>
<dbReference type="Pfam" id="PF00669">
    <property type="entry name" value="Flagellin_N"/>
    <property type="match status" value="1"/>
</dbReference>
<evidence type="ECO:0000313" key="6">
    <source>
        <dbReference type="EMBL" id="SFJ28210.1"/>
    </source>
</evidence>
<evidence type="ECO:0000256" key="1">
    <source>
        <dbReference type="ARBA" id="ARBA00005709"/>
    </source>
</evidence>
<keyword evidence="3" id="KW-0964">Secreted</keyword>
<proteinExistence type="inferred from homology"/>
<dbReference type="InterPro" id="IPR046358">
    <property type="entry name" value="Flagellin_C"/>
</dbReference>
<dbReference type="PANTHER" id="PTHR42792">
    <property type="entry name" value="FLAGELLIN"/>
    <property type="match status" value="1"/>
</dbReference>
<evidence type="ECO:0000256" key="2">
    <source>
        <dbReference type="ARBA" id="ARBA00023143"/>
    </source>
</evidence>
<keyword evidence="6" id="KW-0966">Cell projection</keyword>
<dbReference type="STRING" id="1005945.SAMN05216561_12323"/>
<dbReference type="PANTHER" id="PTHR42792:SF1">
    <property type="entry name" value="FLAGELLAR HOOK-ASSOCIATED PROTEIN 3"/>
    <property type="match status" value="1"/>
</dbReference>
<dbReference type="AlphaFoldDB" id="A0A1I3Q3I6"/>
<keyword evidence="7" id="KW-1185">Reference proteome</keyword>
<dbReference type="EMBL" id="FOQG01000023">
    <property type="protein sequence ID" value="SFJ28210.1"/>
    <property type="molecule type" value="Genomic_DNA"/>
</dbReference>
<feature type="domain" description="Flagellin N-terminal" evidence="4">
    <location>
        <begin position="9"/>
        <end position="141"/>
    </location>
</feature>
<reference evidence="6 7" key="1">
    <citation type="submission" date="2016-10" db="EMBL/GenBank/DDBJ databases">
        <authorList>
            <person name="de Groot N.N."/>
        </authorList>
    </citation>
    <scope>NUCLEOTIDE SEQUENCE [LARGE SCALE GENOMIC DNA]</scope>
    <source>
        <strain evidence="6 7">CGMCC 1.11156</strain>
    </source>
</reference>
<comment type="similarity">
    <text evidence="1 3">Belongs to the bacterial flagellin family.</text>
</comment>
<organism evidence="6 7">
    <name type="scientific">Nocardioides psychrotolerans</name>
    <dbReference type="NCBI Taxonomy" id="1005945"/>
    <lineage>
        <taxon>Bacteria</taxon>
        <taxon>Bacillati</taxon>
        <taxon>Actinomycetota</taxon>
        <taxon>Actinomycetes</taxon>
        <taxon>Propionibacteriales</taxon>
        <taxon>Nocardioidaceae</taxon>
        <taxon>Nocardioides</taxon>
    </lineage>
</organism>
<keyword evidence="6" id="KW-0969">Cilium</keyword>
<comment type="subcellular location">
    <subcellularLocation>
        <location evidence="3">Secreted</location>
    </subcellularLocation>
    <subcellularLocation>
        <location evidence="3">Bacterial flagellum</location>
    </subcellularLocation>
</comment>
<protein>
    <recommendedName>
        <fullName evidence="3">Flagellin</fullName>
    </recommendedName>
</protein>
<dbReference type="Pfam" id="PF00700">
    <property type="entry name" value="Flagellin_C"/>
    <property type="match status" value="1"/>
</dbReference>
<evidence type="ECO:0000256" key="3">
    <source>
        <dbReference type="RuleBase" id="RU362073"/>
    </source>
</evidence>
<sequence>MTTMRVTQNMLSDRSVGSLQLGLSRLAKVQEQISTGRVLNRPSDSPTQTTAAMRMRSSIADQTQFVRNAEDGVGWLGVVDATLGGMTDQVRRARELGLQGASSGTTSQAAREALATEVEQIRDGLVSAGNTTYLGRPIFGGVTSGSSAFDASGAFVGVPGAVNRTIADGVKVRVDVLGTDVVGPDGASLFDDLDALVLALRTGDTPGIRSGLGALEGRLEDLGSARATAGARYSRIEQAAQRGRDAVLDLTTSLSEVENTDLPRAMVDLRMQEVAYQAALAATARVMQPSLLDFLR</sequence>
<dbReference type="Proteomes" id="UP000198649">
    <property type="component" value="Unassembled WGS sequence"/>
</dbReference>
<evidence type="ECO:0000259" key="5">
    <source>
        <dbReference type="Pfam" id="PF00700"/>
    </source>
</evidence>
<comment type="function">
    <text evidence="3">Flagellin is the subunit protein which polymerizes to form the filaments of bacterial flagella.</text>
</comment>
<dbReference type="GO" id="GO:0005198">
    <property type="term" value="F:structural molecule activity"/>
    <property type="evidence" value="ECO:0007669"/>
    <property type="project" value="UniProtKB-UniRule"/>
</dbReference>
<name>A0A1I3Q3I6_9ACTN</name>
<keyword evidence="6" id="KW-0282">Flagellum</keyword>
<gene>
    <name evidence="6" type="ORF">SAMN05216561_12323</name>
</gene>
<dbReference type="GO" id="GO:0005576">
    <property type="term" value="C:extracellular region"/>
    <property type="evidence" value="ECO:0007669"/>
    <property type="project" value="UniProtKB-SubCell"/>
</dbReference>
<keyword evidence="2 3" id="KW-0975">Bacterial flagellum</keyword>